<dbReference type="AlphaFoldDB" id="A0A1B1NN13"/>
<name>A0A1B1NN13_9VIBR</name>
<protein>
    <submittedName>
        <fullName evidence="1">Uncharacterized protein</fullName>
    </submittedName>
</protein>
<evidence type="ECO:0000313" key="2">
    <source>
        <dbReference type="Proteomes" id="UP000092528"/>
    </source>
</evidence>
<reference evidence="1 2" key="1">
    <citation type="submission" date="2016-07" db="EMBL/GenBank/DDBJ databases">
        <title>Genome sequencing of Vibrio scophthalmi strain VS-05, an isolated from Paralichthys olivaceus.</title>
        <authorList>
            <person name="Han H.-J."/>
        </authorList>
    </citation>
    <scope>NUCLEOTIDE SEQUENCE [LARGE SCALE GENOMIC DNA]</scope>
    <source>
        <strain evidence="1 2">VS-05</strain>
    </source>
</reference>
<keyword evidence="2" id="KW-1185">Reference proteome</keyword>
<gene>
    <name evidence="1" type="ORF">VSVS05_01665</name>
</gene>
<organism evidence="1 2">
    <name type="scientific">Vibrio scophthalmi</name>
    <dbReference type="NCBI Taxonomy" id="45658"/>
    <lineage>
        <taxon>Bacteria</taxon>
        <taxon>Pseudomonadati</taxon>
        <taxon>Pseudomonadota</taxon>
        <taxon>Gammaproteobacteria</taxon>
        <taxon>Vibrionales</taxon>
        <taxon>Vibrionaceae</taxon>
        <taxon>Vibrio</taxon>
    </lineage>
</organism>
<sequence>MKNDLDSNVILLAYECVMRNGCKTELGKSYLGIEAFSDYDGYNVYLKGKGVELSMGFHNTYQLNYDQENHKSSFLRQLDILAK</sequence>
<accession>A0A1B1NN13</accession>
<dbReference type="KEGG" id="vsc:VSVS12_01333"/>
<dbReference type="GeneID" id="96873355"/>
<dbReference type="Proteomes" id="UP000092528">
    <property type="component" value="Chromosome 1"/>
</dbReference>
<dbReference type="RefSeq" id="WP_005594694.1">
    <property type="nucleotide sequence ID" value="NZ_CP016307.1"/>
</dbReference>
<dbReference type="InterPro" id="IPR021432">
    <property type="entry name" value="DUF3081"/>
</dbReference>
<dbReference type="EMBL" id="CP016414">
    <property type="protein sequence ID" value="ANU36790.1"/>
    <property type="molecule type" value="Genomic_DNA"/>
</dbReference>
<proteinExistence type="predicted"/>
<evidence type="ECO:0000313" key="1">
    <source>
        <dbReference type="EMBL" id="ANU36790.1"/>
    </source>
</evidence>
<dbReference type="Pfam" id="PF11280">
    <property type="entry name" value="DUF3081"/>
    <property type="match status" value="1"/>
</dbReference>